<dbReference type="PROSITE" id="PS50931">
    <property type="entry name" value="HTH_LYSR"/>
    <property type="match status" value="1"/>
</dbReference>
<dbReference type="Proteomes" id="UP000428803">
    <property type="component" value="Chromosome"/>
</dbReference>
<dbReference type="AlphaFoldDB" id="A0A6I6L5P8"/>
<dbReference type="Gene3D" id="1.10.10.10">
    <property type="entry name" value="Winged helix-like DNA-binding domain superfamily/Winged helix DNA-binding domain"/>
    <property type="match status" value="1"/>
</dbReference>
<dbReference type="SUPFAM" id="SSF46785">
    <property type="entry name" value="Winged helix' DNA-binding domain"/>
    <property type="match status" value="1"/>
</dbReference>
<evidence type="ECO:0000259" key="5">
    <source>
        <dbReference type="PROSITE" id="PS50931"/>
    </source>
</evidence>
<evidence type="ECO:0000256" key="2">
    <source>
        <dbReference type="ARBA" id="ARBA00023015"/>
    </source>
</evidence>
<feature type="domain" description="HTH lysR-type" evidence="5">
    <location>
        <begin position="12"/>
        <end position="69"/>
    </location>
</feature>
<dbReference type="InterPro" id="IPR036390">
    <property type="entry name" value="WH_DNA-bd_sf"/>
</dbReference>
<dbReference type="Pfam" id="PF03466">
    <property type="entry name" value="LysR_substrate"/>
    <property type="match status" value="1"/>
</dbReference>
<dbReference type="Pfam" id="PF00126">
    <property type="entry name" value="HTH_1"/>
    <property type="match status" value="1"/>
</dbReference>
<evidence type="ECO:0000256" key="3">
    <source>
        <dbReference type="ARBA" id="ARBA00023125"/>
    </source>
</evidence>
<evidence type="ECO:0000313" key="7">
    <source>
        <dbReference type="Proteomes" id="UP000428803"/>
    </source>
</evidence>
<dbReference type="GO" id="GO:0043565">
    <property type="term" value="F:sequence-specific DNA binding"/>
    <property type="evidence" value="ECO:0007669"/>
    <property type="project" value="TreeGrafter"/>
</dbReference>
<evidence type="ECO:0000256" key="1">
    <source>
        <dbReference type="ARBA" id="ARBA00009437"/>
    </source>
</evidence>
<keyword evidence="7" id="KW-1185">Reference proteome</keyword>
<keyword evidence="4" id="KW-0804">Transcription</keyword>
<dbReference type="Gene3D" id="3.40.190.10">
    <property type="entry name" value="Periplasmic binding protein-like II"/>
    <property type="match status" value="2"/>
</dbReference>
<organism evidence="6 7">
    <name type="scientific">Sphingorhabdus lacus</name>
    <dbReference type="NCBI Taxonomy" id="392610"/>
    <lineage>
        <taxon>Bacteria</taxon>
        <taxon>Pseudomonadati</taxon>
        <taxon>Pseudomonadota</taxon>
        <taxon>Alphaproteobacteria</taxon>
        <taxon>Sphingomonadales</taxon>
        <taxon>Sphingomonadaceae</taxon>
        <taxon>Sphingorhabdus</taxon>
    </lineage>
</organism>
<name>A0A6I6L5P8_9SPHN</name>
<dbReference type="SUPFAM" id="SSF53850">
    <property type="entry name" value="Periplasmic binding protein-like II"/>
    <property type="match status" value="1"/>
</dbReference>
<keyword evidence="3" id="KW-0238">DNA-binding</keyword>
<sequence>MSNRSTINRRWLPLNALRAFEAVGQNLSFTGGASALSVSQSAMSRHVGGLEELLGKQLFVRDASRLTLTAAGEELLPVVSKCLDRLEQTMNSIRDDEMTGRSLRLHVPPSLLQQLFLPMLRDFRAEHPDIRLDVSSAHVTGLPPTDFDMAIAYDRPNVDDRVTDLLWMVRVAPLCSAETAKSSVGQTLEQFLSSEELLHLKLDGEPRDLLWLAYLRQCGLAVPTQGGLAFDTTIAAAQYAMTANGVFLGDVDMFAQEIADGRLVMPYDAIIEDGYGYYLKLHADDLADPAISMIRSWLISRFGALRPEPRLDAQG</sequence>
<keyword evidence="2" id="KW-0805">Transcription regulation</keyword>
<dbReference type="PANTHER" id="PTHR30537:SF26">
    <property type="entry name" value="GLYCINE CLEAVAGE SYSTEM TRANSCRIPTIONAL ACTIVATOR"/>
    <property type="match status" value="1"/>
</dbReference>
<dbReference type="PANTHER" id="PTHR30537">
    <property type="entry name" value="HTH-TYPE TRANSCRIPTIONAL REGULATOR"/>
    <property type="match status" value="1"/>
</dbReference>
<dbReference type="InterPro" id="IPR000847">
    <property type="entry name" value="LysR_HTH_N"/>
</dbReference>
<protein>
    <submittedName>
        <fullName evidence="6">LysR family transcriptional regulator</fullName>
    </submittedName>
</protein>
<evidence type="ECO:0000256" key="4">
    <source>
        <dbReference type="ARBA" id="ARBA00023163"/>
    </source>
</evidence>
<dbReference type="PRINTS" id="PR00039">
    <property type="entry name" value="HTHLYSR"/>
</dbReference>
<reference evidence="7" key="1">
    <citation type="submission" date="2019-01" db="EMBL/GenBank/DDBJ databases">
        <title>Sphingorhabdus lacus sp.nov., isolated from an oligotrophic freshwater lake.</title>
        <authorList>
            <person name="Park M."/>
        </authorList>
    </citation>
    <scope>NUCLEOTIDE SEQUENCE [LARGE SCALE GENOMIC DNA]</scope>
    <source>
        <strain evidence="7">IMCC1753</strain>
    </source>
</reference>
<dbReference type="EMBL" id="CP035733">
    <property type="protein sequence ID" value="QGY79541.1"/>
    <property type="molecule type" value="Genomic_DNA"/>
</dbReference>
<gene>
    <name evidence="6" type="ORF">EUU25_02235</name>
</gene>
<dbReference type="InterPro" id="IPR058163">
    <property type="entry name" value="LysR-type_TF_proteobact-type"/>
</dbReference>
<dbReference type="GO" id="GO:0006351">
    <property type="term" value="P:DNA-templated transcription"/>
    <property type="evidence" value="ECO:0007669"/>
    <property type="project" value="TreeGrafter"/>
</dbReference>
<dbReference type="OrthoDB" id="7500534at2"/>
<accession>A0A6I6L5P8</accession>
<proteinExistence type="inferred from homology"/>
<evidence type="ECO:0000313" key="6">
    <source>
        <dbReference type="EMBL" id="QGY79541.1"/>
    </source>
</evidence>
<dbReference type="GO" id="GO:0003700">
    <property type="term" value="F:DNA-binding transcription factor activity"/>
    <property type="evidence" value="ECO:0007669"/>
    <property type="project" value="InterPro"/>
</dbReference>
<dbReference type="InterPro" id="IPR036388">
    <property type="entry name" value="WH-like_DNA-bd_sf"/>
</dbReference>
<comment type="similarity">
    <text evidence="1">Belongs to the LysR transcriptional regulatory family.</text>
</comment>
<dbReference type="KEGG" id="slaa:EUU25_02235"/>
<dbReference type="InterPro" id="IPR005119">
    <property type="entry name" value="LysR_subst-bd"/>
</dbReference>